<keyword evidence="2" id="KW-0540">Nuclease</keyword>
<evidence type="ECO:0000259" key="11">
    <source>
        <dbReference type="SMART" id="SM00484"/>
    </source>
</evidence>
<evidence type="ECO:0000256" key="4">
    <source>
        <dbReference type="ARBA" id="ARBA00022759"/>
    </source>
</evidence>
<dbReference type="FunFam" id="1.10.150.20:FF:000030">
    <property type="entry name" value="Flap endonuclease GEN-like 1"/>
    <property type="match status" value="1"/>
</dbReference>
<evidence type="ECO:0000256" key="6">
    <source>
        <dbReference type="ARBA" id="ARBA00022801"/>
    </source>
</evidence>
<dbReference type="PRINTS" id="PR00853">
    <property type="entry name" value="XPGRADSUPER"/>
</dbReference>
<dbReference type="Proteomes" id="UP000823749">
    <property type="component" value="Chromosome 3"/>
</dbReference>
<dbReference type="Pfam" id="PF00867">
    <property type="entry name" value="XPG_I"/>
    <property type="match status" value="1"/>
</dbReference>
<evidence type="ECO:0000256" key="1">
    <source>
        <dbReference type="ARBA" id="ARBA00001946"/>
    </source>
</evidence>
<evidence type="ECO:0000256" key="5">
    <source>
        <dbReference type="ARBA" id="ARBA00022763"/>
    </source>
</evidence>
<evidence type="ECO:0000256" key="3">
    <source>
        <dbReference type="ARBA" id="ARBA00022723"/>
    </source>
</evidence>
<feature type="domain" description="XPG-I" evidence="11">
    <location>
        <begin position="256"/>
        <end position="333"/>
    </location>
</feature>
<name>A0AAV6L2M6_9ERIC</name>
<dbReference type="InterPro" id="IPR057340">
    <property type="entry name" value="Chromo_SEND1"/>
</dbReference>
<sequence>MGGGGDHGHHGDAGDFRTKVWTMTGGPNCRPKHWKRNTAIAMAGVFLICIPIAMKSAELEQRPHHPVRPIPSQLWIPEFHQCTADISLVDECDIVSIISCLNKIMTLGLAPSFLPDGLQNNVNKSHCPLKDKLYLKGLFHRLRALIALNCSLIFVTAIKLSTYRRRLKSGTEVTQDETNTQKVAPLRRNMGSEFSCMIKEAKLLGVVLGIPSLDGVANEYFNEKRNSIVFLRSLVIGMFTVKGRATSVYVFFWDDKHLGDAIAPSPAQTVLRVEEAEAQCALLNSESLCDGCFSSDSDIFLFGARTVYRDICLGEGGYVVCYEMADIERKLGFGRNSLITLAIFLGSDYSPGVRGLGPESACQIVKSAGDNAVLQRLVLEGLSFAKKLKGSRKQGCSSKENELNRDININGEEKKIMDSSVDRLSSSTSLATGLKAARNKALVGHSSPKGSEHDLQGEDHFLQVIDAYLKPKCHSADSEVVHRVLALHPFHRIKLQQMCAQVFDWPPEKTDEYILPKIAERDLRRFANLRSTSSKLGVRLPLDKMPVKCPVSGIIKPRKVHGQECFEVSWEEMHGLNTSIVPADLIERSRIQQDESHGMEKKPLLTRYCSLQICAININQKQKPNQSFNKQKPPPAPQLPSPTVLLTQTHLRRPPPLRLDIKLHRRQPTLRRRRPPPLHQLQLSHLRLTHETFLRNALNHHGRTVFLDENAYLVSKIGLVGSVSGQRALEEAIGEVAGVGGGSLGLGQDRGLGDSGGDP</sequence>
<feature type="region of interest" description="Disordered" evidence="10">
    <location>
        <begin position="622"/>
        <end position="642"/>
    </location>
</feature>
<evidence type="ECO:0000256" key="2">
    <source>
        <dbReference type="ARBA" id="ARBA00022722"/>
    </source>
</evidence>
<keyword evidence="4" id="KW-0255">Endonuclease</keyword>
<accession>A0AAV6L2M6</accession>
<keyword evidence="8" id="KW-0234">DNA repair</keyword>
<dbReference type="CDD" id="cd09900">
    <property type="entry name" value="H3TH_XPG-like"/>
    <property type="match status" value="1"/>
</dbReference>
<gene>
    <name evidence="12" type="ORF">RHGRI_008481</name>
</gene>
<evidence type="ECO:0000313" key="12">
    <source>
        <dbReference type="EMBL" id="KAG5558551.1"/>
    </source>
</evidence>
<keyword evidence="7" id="KW-0460">Magnesium</keyword>
<dbReference type="PANTHER" id="PTHR11081">
    <property type="entry name" value="FLAP ENDONUCLEASE FAMILY MEMBER"/>
    <property type="match status" value="1"/>
</dbReference>
<keyword evidence="5" id="KW-0227">DNA damage</keyword>
<evidence type="ECO:0000313" key="13">
    <source>
        <dbReference type="Proteomes" id="UP000823749"/>
    </source>
</evidence>
<dbReference type="AlphaFoldDB" id="A0AAV6L2M6"/>
<keyword evidence="6" id="KW-0378">Hydrolase</keyword>
<comment type="caution">
    <text evidence="12">The sequence shown here is derived from an EMBL/GenBank/DDBJ whole genome shotgun (WGS) entry which is preliminary data.</text>
</comment>
<evidence type="ECO:0000256" key="9">
    <source>
        <dbReference type="ARBA" id="ARBA00038112"/>
    </source>
</evidence>
<dbReference type="SUPFAM" id="SSF88723">
    <property type="entry name" value="PIN domain-like"/>
    <property type="match status" value="1"/>
</dbReference>
<dbReference type="InterPro" id="IPR006086">
    <property type="entry name" value="XPG-I_dom"/>
</dbReference>
<dbReference type="Pfam" id="PF25386">
    <property type="entry name" value="Chromo_SEND1"/>
    <property type="match status" value="1"/>
</dbReference>
<dbReference type="InterPro" id="IPR008918">
    <property type="entry name" value="HhH2"/>
</dbReference>
<dbReference type="GO" id="GO:0009650">
    <property type="term" value="P:UV protection"/>
    <property type="evidence" value="ECO:0007669"/>
    <property type="project" value="UniProtKB-ARBA"/>
</dbReference>
<dbReference type="SUPFAM" id="SSF47807">
    <property type="entry name" value="5' to 3' exonuclease, C-terminal subdomain"/>
    <property type="match status" value="1"/>
</dbReference>
<dbReference type="Gene3D" id="1.10.150.20">
    <property type="entry name" value="5' to 3' exonuclease, C-terminal subdomain"/>
    <property type="match status" value="1"/>
</dbReference>
<comment type="similarity">
    <text evidence="9">Belongs to the XPG/RAD2 endonuclease family. GEN subfamily.</text>
</comment>
<keyword evidence="3" id="KW-0479">Metal-binding</keyword>
<dbReference type="InterPro" id="IPR036279">
    <property type="entry name" value="5-3_exonuclease_C_sf"/>
</dbReference>
<dbReference type="GO" id="GO:0006281">
    <property type="term" value="P:DNA repair"/>
    <property type="evidence" value="ECO:0007669"/>
    <property type="project" value="UniProtKB-KW"/>
</dbReference>
<dbReference type="GO" id="GO:0003677">
    <property type="term" value="F:DNA binding"/>
    <property type="evidence" value="ECO:0007669"/>
    <property type="project" value="InterPro"/>
</dbReference>
<dbReference type="GO" id="GO:0046872">
    <property type="term" value="F:metal ion binding"/>
    <property type="evidence" value="ECO:0007669"/>
    <property type="project" value="UniProtKB-KW"/>
</dbReference>
<reference evidence="12" key="1">
    <citation type="submission" date="2020-08" db="EMBL/GenBank/DDBJ databases">
        <title>Plant Genome Project.</title>
        <authorList>
            <person name="Zhang R.-G."/>
        </authorList>
    </citation>
    <scope>NUCLEOTIDE SEQUENCE</scope>
    <source>
        <strain evidence="12">WSP0</strain>
        <tissue evidence="12">Leaf</tissue>
    </source>
</reference>
<dbReference type="InterPro" id="IPR029060">
    <property type="entry name" value="PIN-like_dom_sf"/>
</dbReference>
<evidence type="ECO:0000256" key="10">
    <source>
        <dbReference type="SAM" id="MobiDB-lite"/>
    </source>
</evidence>
<feature type="region of interest" description="Disordered" evidence="10">
    <location>
        <begin position="656"/>
        <end position="678"/>
    </location>
</feature>
<evidence type="ECO:0000256" key="7">
    <source>
        <dbReference type="ARBA" id="ARBA00022842"/>
    </source>
</evidence>
<feature type="compositionally biased region" description="Basic residues" evidence="10">
    <location>
        <begin position="663"/>
        <end position="676"/>
    </location>
</feature>
<dbReference type="EMBL" id="JACTNZ010000003">
    <property type="protein sequence ID" value="KAG5558551.1"/>
    <property type="molecule type" value="Genomic_DNA"/>
</dbReference>
<protein>
    <recommendedName>
        <fullName evidence="11">XPG-I domain-containing protein</fullName>
    </recommendedName>
</protein>
<organism evidence="12 13">
    <name type="scientific">Rhododendron griersonianum</name>
    <dbReference type="NCBI Taxonomy" id="479676"/>
    <lineage>
        <taxon>Eukaryota</taxon>
        <taxon>Viridiplantae</taxon>
        <taxon>Streptophyta</taxon>
        <taxon>Embryophyta</taxon>
        <taxon>Tracheophyta</taxon>
        <taxon>Spermatophyta</taxon>
        <taxon>Magnoliopsida</taxon>
        <taxon>eudicotyledons</taxon>
        <taxon>Gunneridae</taxon>
        <taxon>Pentapetalae</taxon>
        <taxon>asterids</taxon>
        <taxon>Ericales</taxon>
        <taxon>Ericaceae</taxon>
        <taxon>Ericoideae</taxon>
        <taxon>Rhodoreae</taxon>
        <taxon>Rhododendron</taxon>
    </lineage>
</organism>
<proteinExistence type="inferred from homology"/>
<dbReference type="PANTHER" id="PTHR11081:SF54">
    <property type="entry name" value="SINGLE-STRAND DNA ENDONUCLEASE 1"/>
    <property type="match status" value="1"/>
</dbReference>
<comment type="cofactor">
    <cofactor evidence="1">
        <name>Mg(2+)</name>
        <dbReference type="ChEBI" id="CHEBI:18420"/>
    </cofactor>
</comment>
<dbReference type="SMART" id="SM00484">
    <property type="entry name" value="XPGI"/>
    <property type="match status" value="1"/>
</dbReference>
<keyword evidence="13" id="KW-1185">Reference proteome</keyword>
<evidence type="ECO:0000256" key="8">
    <source>
        <dbReference type="ARBA" id="ARBA00023204"/>
    </source>
</evidence>
<dbReference type="InterPro" id="IPR006084">
    <property type="entry name" value="XPG/Rad2"/>
</dbReference>
<dbReference type="GO" id="GO:0017108">
    <property type="term" value="F:5'-flap endonuclease activity"/>
    <property type="evidence" value="ECO:0007669"/>
    <property type="project" value="TreeGrafter"/>
</dbReference>
<dbReference type="SMART" id="SM00279">
    <property type="entry name" value="HhH2"/>
    <property type="match status" value="1"/>
</dbReference>
<dbReference type="Gene3D" id="3.40.50.1010">
    <property type="entry name" value="5'-nuclease"/>
    <property type="match status" value="1"/>
</dbReference>